<keyword evidence="9 20" id="KW-0012">Acyltransferase</keyword>
<evidence type="ECO:0000313" key="21">
    <source>
        <dbReference type="EMBL" id="PAD83295.1"/>
    </source>
</evidence>
<evidence type="ECO:0000256" key="10">
    <source>
        <dbReference type="ARBA" id="ARBA00050479"/>
    </source>
</evidence>
<evidence type="ECO:0000256" key="8">
    <source>
        <dbReference type="ARBA" id="ARBA00023160"/>
    </source>
</evidence>
<comment type="catalytic activity">
    <reaction evidence="12">
        <text>malonyl-[ACP] + acetyl-CoA + H(+) = 3-oxobutanoyl-[ACP] + CO2 + CoA</text>
        <dbReference type="Rhea" id="RHEA:12080"/>
        <dbReference type="Rhea" id="RHEA-COMP:9623"/>
        <dbReference type="Rhea" id="RHEA-COMP:9625"/>
        <dbReference type="ChEBI" id="CHEBI:15378"/>
        <dbReference type="ChEBI" id="CHEBI:16526"/>
        <dbReference type="ChEBI" id="CHEBI:57287"/>
        <dbReference type="ChEBI" id="CHEBI:57288"/>
        <dbReference type="ChEBI" id="CHEBI:78449"/>
        <dbReference type="ChEBI" id="CHEBI:78450"/>
        <dbReference type="EC" id="2.3.1.180"/>
    </reaction>
    <physiologicalReaction direction="left-to-right" evidence="12">
        <dbReference type="Rhea" id="RHEA:12081"/>
    </physiologicalReaction>
</comment>
<accession>A0A268FD47</accession>
<keyword evidence="20" id="KW-0511">Multifunctional enzyme</keyword>
<dbReference type="Pfam" id="PF08545">
    <property type="entry name" value="ACP_syn_III"/>
    <property type="match status" value="1"/>
</dbReference>
<organism evidence="21 22">
    <name type="scientific">Niallia circulans</name>
    <name type="common">Bacillus circulans</name>
    <dbReference type="NCBI Taxonomy" id="1397"/>
    <lineage>
        <taxon>Bacteria</taxon>
        <taxon>Bacillati</taxon>
        <taxon>Bacillota</taxon>
        <taxon>Bacilli</taxon>
        <taxon>Bacillales</taxon>
        <taxon>Bacillaceae</taxon>
        <taxon>Niallia</taxon>
    </lineage>
</organism>
<dbReference type="HAMAP" id="MF_01815">
    <property type="entry name" value="FabH"/>
    <property type="match status" value="1"/>
</dbReference>
<protein>
    <recommendedName>
        <fullName evidence="20">Beta-ketoacyl-[acyl-carrier-protein] synthase III</fullName>
        <shortName evidence="20">Beta-ketoacyl-ACP synthase III</shortName>
        <shortName evidence="20">KAS III</shortName>
        <ecNumber evidence="20">2.3.1.180</ecNumber>
    </recommendedName>
    <alternativeName>
        <fullName evidence="20">3-oxoacyl-[acyl-carrier-protein] synthase 3</fullName>
    </alternativeName>
    <alternativeName>
        <fullName evidence="20">3-oxoacyl-[acyl-carrier-protein] synthase III</fullName>
    </alternativeName>
</protein>
<dbReference type="NCBIfam" id="TIGR00747">
    <property type="entry name" value="fabH"/>
    <property type="match status" value="1"/>
</dbReference>
<comment type="catalytic activity">
    <reaction evidence="15">
        <text>(2S)-2-methylbutanoyl-CoA + malonyl-[ACP] + H(+) = (4S)-4-methyl-3-oxohexanoyl-[ACP] + CO2 + CoA</text>
        <dbReference type="Rhea" id="RHEA:42276"/>
        <dbReference type="Rhea" id="RHEA-COMP:9623"/>
        <dbReference type="Rhea" id="RHEA-COMP:17148"/>
        <dbReference type="ChEBI" id="CHEBI:15378"/>
        <dbReference type="ChEBI" id="CHEBI:16526"/>
        <dbReference type="ChEBI" id="CHEBI:57287"/>
        <dbReference type="ChEBI" id="CHEBI:78449"/>
        <dbReference type="ChEBI" id="CHEBI:88166"/>
        <dbReference type="ChEBI" id="CHEBI:167462"/>
        <dbReference type="EC" id="2.3.1.300"/>
    </reaction>
    <physiologicalReaction direction="left-to-right" evidence="15">
        <dbReference type="Rhea" id="RHEA:42277"/>
    </physiologicalReaction>
</comment>
<dbReference type="EMBL" id="NPBQ01000064">
    <property type="protein sequence ID" value="PAD83295.1"/>
    <property type="molecule type" value="Genomic_DNA"/>
</dbReference>
<evidence type="ECO:0000256" key="14">
    <source>
        <dbReference type="ARBA" id="ARBA00052279"/>
    </source>
</evidence>
<evidence type="ECO:0000256" key="3">
    <source>
        <dbReference type="ARBA" id="ARBA00022490"/>
    </source>
</evidence>
<dbReference type="KEGG" id="bcir:C2I06_24040"/>
<evidence type="ECO:0000256" key="11">
    <source>
        <dbReference type="ARBA" id="ARBA00050980"/>
    </source>
</evidence>
<comment type="catalytic activity">
    <reaction evidence="17">
        <text>butanoyl-CoA + malonyl-[ACP] + H(+) = 3-oxohexanoyl-[ACP] + CO2 + CoA</text>
        <dbReference type="Rhea" id="RHEA:42248"/>
        <dbReference type="Rhea" id="RHEA-COMP:9623"/>
        <dbReference type="Rhea" id="RHEA-COMP:9629"/>
        <dbReference type="ChEBI" id="CHEBI:15378"/>
        <dbReference type="ChEBI" id="CHEBI:16526"/>
        <dbReference type="ChEBI" id="CHEBI:57287"/>
        <dbReference type="ChEBI" id="CHEBI:57371"/>
        <dbReference type="ChEBI" id="CHEBI:78449"/>
        <dbReference type="ChEBI" id="CHEBI:78456"/>
    </reaction>
    <physiologicalReaction direction="left-to-right" evidence="17">
        <dbReference type="Rhea" id="RHEA:42249"/>
    </physiologicalReaction>
</comment>
<evidence type="ECO:0000256" key="1">
    <source>
        <dbReference type="ARBA" id="ARBA00005194"/>
    </source>
</evidence>
<comment type="domain">
    <text evidence="20">The last Arg residue of the ACP-binding site is essential for the weak association between ACP/AcpP and FabH.</text>
</comment>
<dbReference type="Pfam" id="PF08541">
    <property type="entry name" value="ACP_syn_III_C"/>
    <property type="match status" value="1"/>
</dbReference>
<dbReference type="InterPro" id="IPR016039">
    <property type="entry name" value="Thiolase-like"/>
</dbReference>
<gene>
    <name evidence="20" type="primary">fabH</name>
    <name evidence="21" type="ORF">CHH57_10770</name>
</gene>
<comment type="catalytic activity">
    <reaction evidence="14">
        <text>heptanoyl-CoA + malonyl-[ACP] + H(+) = 3-oxononanoyl-[ACP] + CO2 + CoA</text>
        <dbReference type="Rhea" id="RHEA:42260"/>
        <dbReference type="Rhea" id="RHEA-COMP:9623"/>
        <dbReference type="Rhea" id="RHEA-COMP:9944"/>
        <dbReference type="ChEBI" id="CHEBI:15378"/>
        <dbReference type="ChEBI" id="CHEBI:16526"/>
        <dbReference type="ChEBI" id="CHEBI:57287"/>
        <dbReference type="ChEBI" id="CHEBI:78449"/>
        <dbReference type="ChEBI" id="CHEBI:78811"/>
        <dbReference type="ChEBI" id="CHEBI:78826"/>
    </reaction>
    <physiologicalReaction direction="left-to-right" evidence="14">
        <dbReference type="Rhea" id="RHEA:42261"/>
    </physiologicalReaction>
</comment>
<comment type="subunit">
    <text evidence="20">Homodimer.</text>
</comment>
<evidence type="ECO:0000256" key="16">
    <source>
        <dbReference type="ARBA" id="ARBA00052467"/>
    </source>
</evidence>
<dbReference type="NCBIfam" id="NF006829">
    <property type="entry name" value="PRK09352.1"/>
    <property type="match status" value="1"/>
</dbReference>
<comment type="catalytic activity">
    <reaction evidence="16">
        <text>2-methylpropanoyl-CoA + malonyl-[ACP] + H(+) = 4-methyl-3-oxopentanoyl-[ACP] + CO2 + CoA</text>
        <dbReference type="Rhea" id="RHEA:42268"/>
        <dbReference type="Rhea" id="RHEA-COMP:9623"/>
        <dbReference type="Rhea" id="RHEA-COMP:9940"/>
        <dbReference type="ChEBI" id="CHEBI:15378"/>
        <dbReference type="ChEBI" id="CHEBI:16526"/>
        <dbReference type="ChEBI" id="CHEBI:57287"/>
        <dbReference type="ChEBI" id="CHEBI:57338"/>
        <dbReference type="ChEBI" id="CHEBI:78449"/>
        <dbReference type="ChEBI" id="CHEBI:78820"/>
        <dbReference type="EC" id="2.3.1.300"/>
    </reaction>
    <physiologicalReaction direction="left-to-right" evidence="16">
        <dbReference type="Rhea" id="RHEA:42269"/>
    </physiologicalReaction>
</comment>
<dbReference type="GO" id="GO:0004315">
    <property type="term" value="F:3-oxoacyl-[acyl-carrier-protein] synthase activity"/>
    <property type="evidence" value="ECO:0007669"/>
    <property type="project" value="InterPro"/>
</dbReference>
<evidence type="ECO:0000256" key="20">
    <source>
        <dbReference type="HAMAP-Rule" id="MF_01815"/>
    </source>
</evidence>
<evidence type="ECO:0000256" key="2">
    <source>
        <dbReference type="ARBA" id="ARBA00008642"/>
    </source>
</evidence>
<evidence type="ECO:0000256" key="4">
    <source>
        <dbReference type="ARBA" id="ARBA00022516"/>
    </source>
</evidence>
<dbReference type="InterPro" id="IPR013747">
    <property type="entry name" value="ACP_syn_III_C"/>
</dbReference>
<dbReference type="RefSeq" id="WP_095330237.1">
    <property type="nucleotide sequence ID" value="NZ_CP026031.1"/>
</dbReference>
<dbReference type="PANTHER" id="PTHR34069">
    <property type="entry name" value="3-OXOACYL-[ACYL-CARRIER-PROTEIN] SYNTHASE 3"/>
    <property type="match status" value="1"/>
</dbReference>
<dbReference type="InterPro" id="IPR004655">
    <property type="entry name" value="FabH"/>
</dbReference>
<dbReference type="GO" id="GO:0005737">
    <property type="term" value="C:cytoplasm"/>
    <property type="evidence" value="ECO:0007669"/>
    <property type="project" value="UniProtKB-SubCell"/>
</dbReference>
<evidence type="ECO:0000313" key="22">
    <source>
        <dbReference type="Proteomes" id="UP000216961"/>
    </source>
</evidence>
<dbReference type="CDD" id="cd00830">
    <property type="entry name" value="KAS_III"/>
    <property type="match status" value="1"/>
</dbReference>
<feature type="region of interest" description="ACP-binding" evidence="20">
    <location>
        <begin position="251"/>
        <end position="255"/>
    </location>
</feature>
<dbReference type="FunFam" id="3.40.47.10:FF:000004">
    <property type="entry name" value="3-oxoacyl-[acyl-carrier-protein] synthase 3"/>
    <property type="match status" value="1"/>
</dbReference>
<keyword evidence="6 20" id="KW-0276">Fatty acid metabolism</keyword>
<keyword evidence="8 20" id="KW-0275">Fatty acid biosynthesis</keyword>
<comment type="catalytic activity">
    <reaction evidence="11">
        <text>malonyl-[ACP] + propanoyl-CoA + H(+) = 3-oxopentanoyl-[ACP] + CO2 + CoA</text>
        <dbReference type="Rhea" id="RHEA:42244"/>
        <dbReference type="Rhea" id="RHEA-COMP:9623"/>
        <dbReference type="Rhea" id="RHEA-COMP:9939"/>
        <dbReference type="ChEBI" id="CHEBI:15378"/>
        <dbReference type="ChEBI" id="CHEBI:16526"/>
        <dbReference type="ChEBI" id="CHEBI:57287"/>
        <dbReference type="ChEBI" id="CHEBI:57392"/>
        <dbReference type="ChEBI" id="CHEBI:78449"/>
        <dbReference type="ChEBI" id="CHEBI:78818"/>
    </reaction>
    <physiologicalReaction direction="left-to-right" evidence="11">
        <dbReference type="Rhea" id="RHEA:42245"/>
    </physiologicalReaction>
</comment>
<dbReference type="InterPro" id="IPR013751">
    <property type="entry name" value="ACP_syn_III_N"/>
</dbReference>
<evidence type="ECO:0000256" key="7">
    <source>
        <dbReference type="ARBA" id="ARBA00023098"/>
    </source>
</evidence>
<feature type="active site" evidence="20">
    <location>
        <position position="280"/>
    </location>
</feature>
<comment type="pathway">
    <text evidence="1 20">Lipid metabolism; fatty acid biosynthesis.</text>
</comment>
<evidence type="ECO:0000256" key="15">
    <source>
        <dbReference type="ARBA" id="ARBA00052407"/>
    </source>
</evidence>
<dbReference type="Gene3D" id="3.40.47.10">
    <property type="match status" value="1"/>
</dbReference>
<keyword evidence="3 20" id="KW-0963">Cytoplasm</keyword>
<comment type="catalytic activity">
    <reaction evidence="18">
        <text>3-methylbutanoyl-CoA + malonyl-[ACP] + H(+) = 5-methyl-3-oxohexanoyl-[ACP] + CO2 + CoA</text>
        <dbReference type="Rhea" id="RHEA:42272"/>
        <dbReference type="Rhea" id="RHEA-COMP:9623"/>
        <dbReference type="Rhea" id="RHEA-COMP:9941"/>
        <dbReference type="ChEBI" id="CHEBI:15378"/>
        <dbReference type="ChEBI" id="CHEBI:16526"/>
        <dbReference type="ChEBI" id="CHEBI:57287"/>
        <dbReference type="ChEBI" id="CHEBI:57345"/>
        <dbReference type="ChEBI" id="CHEBI:78449"/>
        <dbReference type="ChEBI" id="CHEBI:78822"/>
        <dbReference type="EC" id="2.3.1.300"/>
    </reaction>
    <physiologicalReaction direction="left-to-right" evidence="18">
        <dbReference type="Rhea" id="RHEA:42273"/>
    </physiologicalReaction>
</comment>
<feature type="active site" evidence="20">
    <location>
        <position position="250"/>
    </location>
</feature>
<evidence type="ECO:0000256" key="13">
    <source>
        <dbReference type="ARBA" id="ARBA00051330"/>
    </source>
</evidence>
<proteinExistence type="inferred from homology"/>
<evidence type="ECO:0000256" key="9">
    <source>
        <dbReference type="ARBA" id="ARBA00023315"/>
    </source>
</evidence>
<evidence type="ECO:0000256" key="6">
    <source>
        <dbReference type="ARBA" id="ARBA00022832"/>
    </source>
</evidence>
<comment type="similarity">
    <text evidence="2 20">Belongs to the thiolase-like superfamily. FabH family.</text>
</comment>
<feature type="active site" evidence="20">
    <location>
        <position position="113"/>
    </location>
</feature>
<evidence type="ECO:0000256" key="12">
    <source>
        <dbReference type="ARBA" id="ARBA00051096"/>
    </source>
</evidence>
<comment type="function">
    <text evidence="19">Catalyzes the condensation reaction of fatty acid synthesis by the addition to an acyl acceptor of two carbons from malonyl-ACP. Catalyzes the first condensation reaction which initiates fatty acid synthesis and may therefore play a role in governing the total rate of fatty acid production. Possesses both acetoacetyl-ACP synthase and acetyl transacylase activities. Has some substrate specificity for branched chain acyl-CoA, determining the biosynthesis of branched-chain of fatty acids instead of straight-chain.</text>
</comment>
<comment type="catalytic activity">
    <reaction evidence="13">
        <text>hexanoyl-CoA + malonyl-[ACP] + H(+) = 3-oxooctanoyl-[ACP] + CO2 + CoA</text>
        <dbReference type="Rhea" id="RHEA:42256"/>
        <dbReference type="Rhea" id="RHEA-COMP:9623"/>
        <dbReference type="Rhea" id="RHEA-COMP:9633"/>
        <dbReference type="ChEBI" id="CHEBI:15378"/>
        <dbReference type="ChEBI" id="CHEBI:16526"/>
        <dbReference type="ChEBI" id="CHEBI:57287"/>
        <dbReference type="ChEBI" id="CHEBI:62620"/>
        <dbReference type="ChEBI" id="CHEBI:78449"/>
        <dbReference type="ChEBI" id="CHEBI:78460"/>
    </reaction>
    <physiologicalReaction direction="left-to-right" evidence="13">
        <dbReference type="Rhea" id="RHEA:42257"/>
    </physiologicalReaction>
</comment>
<comment type="caution">
    <text evidence="21">The sequence shown here is derived from an EMBL/GenBank/DDBJ whole genome shotgun (WGS) entry which is preliminary data.</text>
</comment>
<dbReference type="Proteomes" id="UP000216961">
    <property type="component" value="Unassembled WGS sequence"/>
</dbReference>
<keyword evidence="5 20" id="KW-0808">Transferase</keyword>
<reference evidence="21 22" key="1">
    <citation type="submission" date="2017-07" db="EMBL/GenBank/DDBJ databases">
        <title>Isolation and whole genome analysis of endospore-forming bacteria from heroin.</title>
        <authorList>
            <person name="Kalinowski J."/>
            <person name="Ahrens B."/>
            <person name="Al-Dilaimi A."/>
            <person name="Winkler A."/>
            <person name="Wibberg D."/>
            <person name="Schleenbecker U."/>
            <person name="Ruckert C."/>
            <person name="Wolfel R."/>
            <person name="Grass G."/>
        </authorList>
    </citation>
    <scope>NUCLEOTIDE SEQUENCE [LARGE SCALE GENOMIC DNA]</scope>
    <source>
        <strain evidence="21 22">7521-2</strain>
    </source>
</reference>
<comment type="subcellular location">
    <subcellularLocation>
        <location evidence="20">Cytoplasm</location>
    </subcellularLocation>
</comment>
<evidence type="ECO:0000256" key="5">
    <source>
        <dbReference type="ARBA" id="ARBA00022679"/>
    </source>
</evidence>
<evidence type="ECO:0000256" key="19">
    <source>
        <dbReference type="ARBA" id="ARBA00056015"/>
    </source>
</evidence>
<comment type="catalytic activity">
    <reaction evidence="10">
        <text>pentanoyl-CoA + malonyl-[ACP] + H(+) = 3-oxoheptanoyl-[ACP] + CO2 + CoA</text>
        <dbReference type="Rhea" id="RHEA:42252"/>
        <dbReference type="Rhea" id="RHEA-COMP:9623"/>
        <dbReference type="Rhea" id="RHEA-COMP:9943"/>
        <dbReference type="ChEBI" id="CHEBI:15378"/>
        <dbReference type="ChEBI" id="CHEBI:16526"/>
        <dbReference type="ChEBI" id="CHEBI:57287"/>
        <dbReference type="ChEBI" id="CHEBI:57389"/>
        <dbReference type="ChEBI" id="CHEBI:78449"/>
        <dbReference type="ChEBI" id="CHEBI:78824"/>
    </reaction>
    <physiologicalReaction direction="left-to-right" evidence="10">
        <dbReference type="Rhea" id="RHEA:42253"/>
    </physiologicalReaction>
</comment>
<evidence type="ECO:0000256" key="17">
    <source>
        <dbReference type="ARBA" id="ARBA00052801"/>
    </source>
</evidence>
<dbReference type="GO" id="GO:0006633">
    <property type="term" value="P:fatty acid biosynthetic process"/>
    <property type="evidence" value="ECO:0007669"/>
    <property type="project" value="UniProtKB-UniRule"/>
</dbReference>
<dbReference type="GO" id="GO:0033818">
    <property type="term" value="F:beta-ketoacyl-acyl-carrier-protein synthase III activity"/>
    <property type="evidence" value="ECO:0007669"/>
    <property type="project" value="UniProtKB-UniRule"/>
</dbReference>
<dbReference type="GO" id="GO:0044550">
    <property type="term" value="P:secondary metabolite biosynthetic process"/>
    <property type="evidence" value="ECO:0007669"/>
    <property type="project" value="TreeGrafter"/>
</dbReference>
<dbReference type="AlphaFoldDB" id="A0A268FD47"/>
<keyword evidence="4 20" id="KW-0444">Lipid biosynthesis</keyword>
<name>A0A268FD47_NIACI</name>
<sequence>MVGARITAIGTYVPKRRLTNLELEQMVDTNNEWIIQRTGIEERRIARSDEFTSDLCISAVKDLMQRYNKKVNDVDMIIVATSTPDFPFPSVASIIQNKLEISNTGTIDLSAACAGFVYALHTAHGYIASGLHKKILVIGADTLSKITDYNDRSTCILFGDGAGAVLVERDEKTSSFIGFHLGSDGSGAQFVYRPGLTKKVNDIELIDTEYLVQNGREVFRWVVRNVPNNVKKILDKTHISMDKINWFIPHSANLRLIEPICDKLGYPMEKTLYSLTKFGNTSAASIPLALDLGIREGKVMNGDKVLMYGFGSGLVHAGELLEINFDEANNETSTL</sequence>
<evidence type="ECO:0000256" key="18">
    <source>
        <dbReference type="ARBA" id="ARBA00052985"/>
    </source>
</evidence>
<dbReference type="PANTHER" id="PTHR34069:SF2">
    <property type="entry name" value="BETA-KETOACYL-[ACYL-CARRIER-PROTEIN] SYNTHASE III"/>
    <property type="match status" value="1"/>
</dbReference>
<dbReference type="SUPFAM" id="SSF53901">
    <property type="entry name" value="Thiolase-like"/>
    <property type="match status" value="1"/>
</dbReference>
<dbReference type="EC" id="2.3.1.180" evidence="20"/>
<comment type="function">
    <text evidence="20">Catalyzes the condensation reaction of fatty acid synthesis by the addition to an acyl acceptor of two carbons from malonyl-ACP. Catalyzes the first condensation reaction which initiates fatty acid synthesis and may therefore play a role in governing the total rate of fatty acid production. Possesses both acetoacetyl-ACP synthase and acetyl transacylase activities. Its substrate specificity determines the biosynthesis of branched-chain and/or straight-chain of fatty acids.</text>
</comment>
<keyword evidence="7 20" id="KW-0443">Lipid metabolism</keyword>